<keyword evidence="1" id="KW-0175">Coiled coil</keyword>
<sequence>MPEQKKTRKAFRRLHEIIEDDWLPIDNDGPSVGMAETDYDEHSLLPVKKEWLDRLQHEPGRTNQERNFFKKMMMKLPKESLTPMFDAMPTNDKMLVFNITNLSNSSFILIRNTISSKAQNRMAALEKRCLEDCTKAKMAQSQYQQRMQELQDKQSREIDELLIDSVEAASEEVALTQKVMVESYVEYAANRRIAHAEVLRGQILIPFIADSLSVVFAEVSTSKDARNIFSRMVSDKIVSLLTDDATFLGADERRLFSLEKNQQTVPFAIIQVNHRPETYAKQYFEDHFLLRADQIMKLIREKLNAVNTNCTVTVLVRLGTDKIPPRKMDQDRLRQNLLCDLNSIFAKYIRDRLRDEINLLNRFCSKDPRTLQLIQTRQDVLNHYDRTVRSCEDGLRLLPEKRSHKYEPDPIQMKTEILYPRELCVLCLTTSHTFRECKMKRCSICFDLFHPAVKCEFKCDCRKGFVHAMEECTLSKARQACELRGSALLEARIRNEEQSPTLST</sequence>
<protein>
    <submittedName>
        <fullName evidence="2">Uncharacterized protein</fullName>
    </submittedName>
</protein>
<evidence type="ECO:0000256" key="1">
    <source>
        <dbReference type="SAM" id="Coils"/>
    </source>
</evidence>
<evidence type="ECO:0000313" key="2">
    <source>
        <dbReference type="EMBL" id="QBM89165.1"/>
    </source>
</evidence>
<evidence type="ECO:0000313" key="3">
    <source>
        <dbReference type="Proteomes" id="UP000292447"/>
    </source>
</evidence>
<organism evidence="2 3">
    <name type="scientific">Metschnikowia aff. pulcherrima</name>
    <dbReference type="NCBI Taxonomy" id="2163413"/>
    <lineage>
        <taxon>Eukaryota</taxon>
        <taxon>Fungi</taxon>
        <taxon>Dikarya</taxon>
        <taxon>Ascomycota</taxon>
        <taxon>Saccharomycotina</taxon>
        <taxon>Pichiomycetes</taxon>
        <taxon>Metschnikowiaceae</taxon>
        <taxon>Metschnikowia</taxon>
    </lineage>
</organism>
<feature type="coiled-coil region" evidence="1">
    <location>
        <begin position="133"/>
        <end position="160"/>
    </location>
</feature>
<dbReference type="AlphaFoldDB" id="A0A4P6XR18"/>
<dbReference type="EMBL" id="CP034459">
    <property type="protein sequence ID" value="QBM89165.1"/>
    <property type="molecule type" value="Genomic_DNA"/>
</dbReference>
<dbReference type="Proteomes" id="UP000292447">
    <property type="component" value="Chromosome IV"/>
</dbReference>
<gene>
    <name evidence="2" type="ORF">METSCH_D02280</name>
</gene>
<proteinExistence type="predicted"/>
<accession>A0A4P6XR18</accession>
<reference evidence="3" key="1">
    <citation type="submission" date="2019-03" db="EMBL/GenBank/DDBJ databases">
        <title>Snf2 controls pulcherriminic acid biosynthesis and connects pigmentation and antifungal activity of the yeast Metschnikowia pulcherrima.</title>
        <authorList>
            <person name="Gore-Lloyd D."/>
            <person name="Sumann I."/>
            <person name="Brachmann A.O."/>
            <person name="Schneeberger K."/>
            <person name="Ortiz-Merino R.A."/>
            <person name="Moreno-Beltran M."/>
            <person name="Schlaefli M."/>
            <person name="Kirner P."/>
            <person name="Santos Kron A."/>
            <person name="Wolfe K.H."/>
            <person name="Piel J."/>
            <person name="Ahrens C.H."/>
            <person name="Henk D."/>
            <person name="Freimoser F.M."/>
        </authorList>
    </citation>
    <scope>NUCLEOTIDE SEQUENCE [LARGE SCALE GENOMIC DNA]</scope>
    <source>
        <strain evidence="3">APC 1.2</strain>
    </source>
</reference>
<name>A0A4P6XR18_9ASCO</name>
<keyword evidence="3" id="KW-1185">Reference proteome</keyword>